<accession>D6SPG6</accession>
<dbReference type="SMART" id="SM00065">
    <property type="entry name" value="GAF"/>
    <property type="match status" value="2"/>
</dbReference>
<protein>
    <submittedName>
        <fullName evidence="2">GAF sensor protein</fullName>
    </submittedName>
</protein>
<organism evidence="2 3">
    <name type="scientific">Desulfonatronospira thiodismutans ASO3-1</name>
    <dbReference type="NCBI Taxonomy" id="555779"/>
    <lineage>
        <taxon>Bacteria</taxon>
        <taxon>Pseudomonadati</taxon>
        <taxon>Thermodesulfobacteriota</taxon>
        <taxon>Desulfovibrionia</taxon>
        <taxon>Desulfovibrionales</taxon>
        <taxon>Desulfonatronovibrionaceae</taxon>
        <taxon>Desulfonatronospira</taxon>
    </lineage>
</organism>
<dbReference type="InterPro" id="IPR003018">
    <property type="entry name" value="GAF"/>
</dbReference>
<comment type="caution">
    <text evidence="2">The sequence shown here is derived from an EMBL/GenBank/DDBJ whole genome shotgun (WGS) entry which is preliminary data.</text>
</comment>
<evidence type="ECO:0000313" key="2">
    <source>
        <dbReference type="EMBL" id="EFI34642.1"/>
    </source>
</evidence>
<dbReference type="eggNOG" id="COG2203">
    <property type="taxonomic scope" value="Bacteria"/>
</dbReference>
<sequence length="331" mass="37382">MPECKAQNGKYPPMNNDKWLSRILGLVCSVFDGYSTVLFLRDPGRDICRIAASFSLGDSISTGYEIKTGTGLVGWIAKNDKPLLINNFDRDEGCLGYYPRESESKIKAFMGCPLPQEAGVLCVDSKKTYSFSDKDQKILYQFAQLVQDIRQGLMQADHSLKSREYYRYLALIQELRQRVPKWRSFLQQLLELLSQSTGFSHCFMAARDERGEGYFIEGLQQEILPRVNLKEHKFNIDSGLLGWAFKHGSPVFSGLHEGPAGLPLFGKEVPAKQFKSVICLPLVVHRKTRGLLVLADTGALPIDEELKGFVYMVGDYLGLFLENLYLKSRIS</sequence>
<dbReference type="Gene3D" id="3.30.450.40">
    <property type="match status" value="2"/>
</dbReference>
<evidence type="ECO:0000259" key="1">
    <source>
        <dbReference type="SMART" id="SM00065"/>
    </source>
</evidence>
<feature type="domain" description="GAF" evidence="1">
    <location>
        <begin position="181"/>
        <end position="331"/>
    </location>
</feature>
<name>D6SPG6_9BACT</name>
<dbReference type="Proteomes" id="UP000005496">
    <property type="component" value="Unassembled WGS sequence"/>
</dbReference>
<dbReference type="SUPFAM" id="SSF55781">
    <property type="entry name" value="GAF domain-like"/>
    <property type="match status" value="2"/>
</dbReference>
<dbReference type="AlphaFoldDB" id="D6SPG6"/>
<keyword evidence="3" id="KW-1185">Reference proteome</keyword>
<dbReference type="InterPro" id="IPR029016">
    <property type="entry name" value="GAF-like_dom_sf"/>
</dbReference>
<evidence type="ECO:0000313" key="3">
    <source>
        <dbReference type="Proteomes" id="UP000005496"/>
    </source>
</evidence>
<dbReference type="Pfam" id="PF13185">
    <property type="entry name" value="GAF_2"/>
    <property type="match status" value="2"/>
</dbReference>
<feature type="domain" description="GAF" evidence="1">
    <location>
        <begin position="15"/>
        <end position="163"/>
    </location>
</feature>
<reference evidence="2" key="1">
    <citation type="submission" date="2010-05" db="EMBL/GenBank/DDBJ databases">
        <title>The draft genome of Desulfonatronospira thiodismutans ASO3-1.</title>
        <authorList>
            <consortium name="US DOE Joint Genome Institute (JGI-PGF)"/>
            <person name="Lucas S."/>
            <person name="Copeland A."/>
            <person name="Lapidus A."/>
            <person name="Cheng J.-F."/>
            <person name="Bruce D."/>
            <person name="Goodwin L."/>
            <person name="Pitluck S."/>
            <person name="Chertkov O."/>
            <person name="Brettin T."/>
            <person name="Detter J.C."/>
            <person name="Han C."/>
            <person name="Land M.L."/>
            <person name="Hauser L."/>
            <person name="Kyrpides N."/>
            <person name="Mikhailova N."/>
            <person name="Muyzer G."/>
            <person name="Woyke T."/>
        </authorList>
    </citation>
    <scope>NUCLEOTIDE SEQUENCE [LARGE SCALE GENOMIC DNA]</scope>
    <source>
        <strain evidence="2">ASO3-1</strain>
    </source>
</reference>
<dbReference type="EMBL" id="ACJN02000002">
    <property type="protein sequence ID" value="EFI34642.1"/>
    <property type="molecule type" value="Genomic_DNA"/>
</dbReference>
<gene>
    <name evidence="2" type="ORF">Dthio_PD2014</name>
</gene>
<proteinExistence type="predicted"/>